<comment type="caution">
    <text evidence="1">The sequence shown here is derived from an EMBL/GenBank/DDBJ whole genome shotgun (WGS) entry which is preliminary data.</text>
</comment>
<reference evidence="1" key="1">
    <citation type="journal article" date="2015" name="Nature">
        <title>Complex archaea that bridge the gap between prokaryotes and eukaryotes.</title>
        <authorList>
            <person name="Spang A."/>
            <person name="Saw J.H."/>
            <person name="Jorgensen S.L."/>
            <person name="Zaremba-Niedzwiedzka K."/>
            <person name="Martijn J."/>
            <person name="Lind A.E."/>
            <person name="van Eijk R."/>
            <person name="Schleper C."/>
            <person name="Guy L."/>
            <person name="Ettema T.J."/>
        </authorList>
    </citation>
    <scope>NUCLEOTIDE SEQUENCE</scope>
</reference>
<organism evidence="1">
    <name type="scientific">marine sediment metagenome</name>
    <dbReference type="NCBI Taxonomy" id="412755"/>
    <lineage>
        <taxon>unclassified sequences</taxon>
        <taxon>metagenomes</taxon>
        <taxon>ecological metagenomes</taxon>
    </lineage>
</organism>
<dbReference type="AlphaFoldDB" id="A0A0F9M4R6"/>
<sequence length="85" mass="9990">MNRLRRSSKIWFKHWDQIISLEDTLSRVSLSEQSGASVQTIKSLQGDWMRQNDIVYENGVFSHFKPRNISISLLPATEKEKERLK</sequence>
<proteinExistence type="predicted"/>
<gene>
    <name evidence="1" type="ORF">LCGC14_1503550</name>
</gene>
<protein>
    <submittedName>
        <fullName evidence="1">Uncharacterized protein</fullName>
    </submittedName>
</protein>
<dbReference type="EMBL" id="LAZR01010944">
    <property type="protein sequence ID" value="KKM64217.1"/>
    <property type="molecule type" value="Genomic_DNA"/>
</dbReference>
<accession>A0A0F9M4R6</accession>
<evidence type="ECO:0000313" key="1">
    <source>
        <dbReference type="EMBL" id="KKM64217.1"/>
    </source>
</evidence>
<name>A0A0F9M4R6_9ZZZZ</name>